<proteinExistence type="predicted"/>
<accession>A0A1Z5TCZ0</accession>
<dbReference type="AlphaFoldDB" id="A0A1Z5TCZ0"/>
<dbReference type="OrthoDB" id="4158189at2759"/>
<name>A0A1Z5TCZ0_HORWE</name>
<reference evidence="1 2" key="1">
    <citation type="submission" date="2017-01" db="EMBL/GenBank/DDBJ databases">
        <title>The recent genome duplication of the halophilic yeast Hortaea werneckii: insights from long-read sequencing.</title>
        <authorList>
            <person name="Sinha S."/>
            <person name="Flibotte S."/>
            <person name="Neira M."/>
            <person name="Lenassi M."/>
            <person name="Gostincar C."/>
            <person name="Stajich J.E."/>
            <person name="Nislow C.E."/>
        </authorList>
    </citation>
    <scope>NUCLEOTIDE SEQUENCE [LARGE SCALE GENOMIC DNA]</scope>
    <source>
        <strain evidence="1 2">EXF-2000</strain>
    </source>
</reference>
<dbReference type="EMBL" id="MUNK01000068">
    <property type="protein sequence ID" value="OTA33873.1"/>
    <property type="molecule type" value="Genomic_DNA"/>
</dbReference>
<dbReference type="Proteomes" id="UP000194280">
    <property type="component" value="Unassembled WGS sequence"/>
</dbReference>
<gene>
    <name evidence="1" type="ORF">BTJ68_05757</name>
</gene>
<dbReference type="VEuPathDB" id="FungiDB:BTJ68_05757"/>
<keyword evidence="2" id="KW-1185">Reference proteome</keyword>
<comment type="caution">
    <text evidence="1">The sequence shown here is derived from an EMBL/GenBank/DDBJ whole genome shotgun (WGS) entry which is preliminary data.</text>
</comment>
<dbReference type="InParanoid" id="A0A1Z5TCZ0"/>
<organism evidence="1 2">
    <name type="scientific">Hortaea werneckii EXF-2000</name>
    <dbReference type="NCBI Taxonomy" id="1157616"/>
    <lineage>
        <taxon>Eukaryota</taxon>
        <taxon>Fungi</taxon>
        <taxon>Dikarya</taxon>
        <taxon>Ascomycota</taxon>
        <taxon>Pezizomycotina</taxon>
        <taxon>Dothideomycetes</taxon>
        <taxon>Dothideomycetidae</taxon>
        <taxon>Mycosphaerellales</taxon>
        <taxon>Teratosphaeriaceae</taxon>
        <taxon>Hortaea</taxon>
    </lineage>
</organism>
<evidence type="ECO:0000313" key="2">
    <source>
        <dbReference type="Proteomes" id="UP000194280"/>
    </source>
</evidence>
<protein>
    <submittedName>
        <fullName evidence="1">Uncharacterized protein</fullName>
    </submittedName>
</protein>
<evidence type="ECO:0000313" key="1">
    <source>
        <dbReference type="EMBL" id="OTA33873.1"/>
    </source>
</evidence>
<dbReference type="STRING" id="1157616.A0A1Z5TCZ0"/>
<sequence>MCNGETGRAAQGGAIVILKPAALSPTLARPWLHRELSLRLADDASNGRTMAMLDRPSQSFFAPASASATAGAAYILIHRSGDLRSNIPSDAMQPMHRFEVPANQNPTADSGSPTLPFSLATKLNLYVGETGVIGRRASLVMADQVLGEGVIGWN</sequence>